<feature type="transmembrane region" description="Helical" evidence="6">
    <location>
        <begin position="234"/>
        <end position="256"/>
    </location>
</feature>
<dbReference type="SUPFAM" id="SSF103473">
    <property type="entry name" value="MFS general substrate transporter"/>
    <property type="match status" value="1"/>
</dbReference>
<dbReference type="GO" id="GO:0022857">
    <property type="term" value="F:transmembrane transporter activity"/>
    <property type="evidence" value="ECO:0007669"/>
    <property type="project" value="InterPro"/>
</dbReference>
<dbReference type="Proteomes" id="UP001280121">
    <property type="component" value="Unassembled WGS sequence"/>
</dbReference>
<feature type="compositionally biased region" description="Low complexity" evidence="5">
    <location>
        <begin position="1"/>
        <end position="15"/>
    </location>
</feature>
<feature type="transmembrane region" description="Helical" evidence="6">
    <location>
        <begin position="352"/>
        <end position="373"/>
    </location>
</feature>
<feature type="transmembrane region" description="Helical" evidence="6">
    <location>
        <begin position="182"/>
        <end position="200"/>
    </location>
</feature>
<feature type="domain" description="Major facilitator superfamily (MFS) profile" evidence="7">
    <location>
        <begin position="42"/>
        <end position="493"/>
    </location>
</feature>
<dbReference type="CDD" id="cd17378">
    <property type="entry name" value="MFS_OCT_plant"/>
    <property type="match status" value="1"/>
</dbReference>
<evidence type="ECO:0000256" key="1">
    <source>
        <dbReference type="ARBA" id="ARBA00004141"/>
    </source>
</evidence>
<feature type="transmembrane region" description="Helical" evidence="6">
    <location>
        <begin position="120"/>
        <end position="139"/>
    </location>
</feature>
<evidence type="ECO:0000259" key="7">
    <source>
        <dbReference type="PROSITE" id="PS50850"/>
    </source>
</evidence>
<protein>
    <recommendedName>
        <fullName evidence="7">Major facilitator superfamily (MFS) profile domain-containing protein</fullName>
    </recommendedName>
</protein>
<organism evidence="8 9">
    <name type="scientific">Dipteronia dyeriana</name>
    <dbReference type="NCBI Taxonomy" id="168575"/>
    <lineage>
        <taxon>Eukaryota</taxon>
        <taxon>Viridiplantae</taxon>
        <taxon>Streptophyta</taxon>
        <taxon>Embryophyta</taxon>
        <taxon>Tracheophyta</taxon>
        <taxon>Spermatophyta</taxon>
        <taxon>Magnoliopsida</taxon>
        <taxon>eudicotyledons</taxon>
        <taxon>Gunneridae</taxon>
        <taxon>Pentapetalae</taxon>
        <taxon>rosids</taxon>
        <taxon>malvids</taxon>
        <taxon>Sapindales</taxon>
        <taxon>Sapindaceae</taxon>
        <taxon>Hippocastanoideae</taxon>
        <taxon>Acereae</taxon>
        <taxon>Dipteronia</taxon>
    </lineage>
</organism>
<evidence type="ECO:0000256" key="2">
    <source>
        <dbReference type="ARBA" id="ARBA00022692"/>
    </source>
</evidence>
<feature type="transmembrane region" description="Helical" evidence="6">
    <location>
        <begin position="380"/>
        <end position="400"/>
    </location>
</feature>
<feature type="transmembrane region" description="Helical" evidence="6">
    <location>
        <begin position="445"/>
        <end position="462"/>
    </location>
</feature>
<keyword evidence="4 6" id="KW-0472">Membrane</keyword>
<feature type="transmembrane region" description="Helical" evidence="6">
    <location>
        <begin position="207"/>
        <end position="228"/>
    </location>
</feature>
<dbReference type="PROSITE" id="PS50850">
    <property type="entry name" value="MFS"/>
    <property type="match status" value="1"/>
</dbReference>
<evidence type="ECO:0000313" key="9">
    <source>
        <dbReference type="Proteomes" id="UP001280121"/>
    </source>
</evidence>
<dbReference type="GO" id="GO:0016020">
    <property type="term" value="C:membrane"/>
    <property type="evidence" value="ECO:0007669"/>
    <property type="project" value="UniProtKB-SubCell"/>
</dbReference>
<dbReference type="AlphaFoldDB" id="A0AAD9X7Z0"/>
<keyword evidence="3 6" id="KW-1133">Transmembrane helix</keyword>
<dbReference type="EMBL" id="JANJYI010000004">
    <property type="protein sequence ID" value="KAK2654452.1"/>
    <property type="molecule type" value="Genomic_DNA"/>
</dbReference>
<feature type="region of interest" description="Disordered" evidence="5">
    <location>
        <begin position="1"/>
        <end position="22"/>
    </location>
</feature>
<dbReference type="InterPro" id="IPR036259">
    <property type="entry name" value="MFS_trans_sf"/>
</dbReference>
<dbReference type="InterPro" id="IPR020846">
    <property type="entry name" value="MFS_dom"/>
</dbReference>
<keyword evidence="9" id="KW-1185">Reference proteome</keyword>
<dbReference type="Pfam" id="PF00083">
    <property type="entry name" value="Sugar_tr"/>
    <property type="match status" value="1"/>
</dbReference>
<evidence type="ECO:0000313" key="8">
    <source>
        <dbReference type="EMBL" id="KAK2654452.1"/>
    </source>
</evidence>
<feature type="transmembrane region" description="Helical" evidence="6">
    <location>
        <begin position="468"/>
        <end position="488"/>
    </location>
</feature>
<name>A0AAD9X7Z0_9ROSI</name>
<comment type="caution">
    <text evidence="8">The sequence shown here is derived from an EMBL/GenBank/DDBJ whole genome shotgun (WGS) entry which is preliminary data.</text>
</comment>
<keyword evidence="2 6" id="KW-0812">Transmembrane</keyword>
<accession>A0AAD9X7Z0</accession>
<proteinExistence type="predicted"/>
<sequence length="513" mass="56375">MPNSISSPLLSQSDSIESKQPPSLNDTIEQCIGDFSWAQFLQVFLVSLAFLFDAQQTFISIFTDVEPTWHCNTQLEDESCNSFSDICQLSKNSWSWDFPVHTSIISEWGLECASSLVKGLPASSFFMGCLAGGFILATLADSSLGRKNTLLLSCLIMSLSSLLTIFSTNVWIYSVLRFVNGFGRATIGACVIVLSTELVGKKWRGQVGTIGFVCFALGFLSLPAIAYINRGSSWRALYFWTSTPTLLYSILIPFFVRESPRWLFVRGRTEEAVLIVKSIASTNQNISGISFSDLCFERETRNVDHLYSAIKILVEKKWACRRLSAVIVTGFGIGTVYYGMPLGLGNLSFNLYLSVTLNALSELPSSIIIFFIVGKLNRRSSLLGFTILSGICSVMCLMADKVSVMLQIGLELVSFLSACTACGLMLIYTIELFPTCVRNSAVSMYRQAIVLGATISPVLVAAGRKNGFLSFGVFGLLIGICGLFVVSLPETRDRPISDTMDEEEYKFACDNIS</sequence>
<dbReference type="InterPro" id="IPR005828">
    <property type="entry name" value="MFS_sugar_transport-like"/>
</dbReference>
<dbReference type="PANTHER" id="PTHR24064">
    <property type="entry name" value="SOLUTE CARRIER FAMILY 22 MEMBER"/>
    <property type="match status" value="1"/>
</dbReference>
<feature type="transmembrane region" description="Helical" evidence="6">
    <location>
        <begin position="151"/>
        <end position="176"/>
    </location>
</feature>
<comment type="subcellular location">
    <subcellularLocation>
        <location evidence="1">Membrane</location>
        <topology evidence="1">Multi-pass membrane protein</topology>
    </subcellularLocation>
</comment>
<evidence type="ECO:0000256" key="4">
    <source>
        <dbReference type="ARBA" id="ARBA00023136"/>
    </source>
</evidence>
<evidence type="ECO:0000256" key="5">
    <source>
        <dbReference type="SAM" id="MobiDB-lite"/>
    </source>
</evidence>
<reference evidence="8" key="1">
    <citation type="journal article" date="2023" name="Plant J.">
        <title>Genome sequences and population genomics provide insights into the demographic history, inbreeding, and mutation load of two 'living fossil' tree species of Dipteronia.</title>
        <authorList>
            <person name="Feng Y."/>
            <person name="Comes H.P."/>
            <person name="Chen J."/>
            <person name="Zhu S."/>
            <person name="Lu R."/>
            <person name="Zhang X."/>
            <person name="Li P."/>
            <person name="Qiu J."/>
            <person name="Olsen K.M."/>
            <person name="Qiu Y."/>
        </authorList>
    </citation>
    <scope>NUCLEOTIDE SEQUENCE</scope>
    <source>
        <strain evidence="8">KIB01</strain>
    </source>
</reference>
<evidence type="ECO:0000256" key="3">
    <source>
        <dbReference type="ARBA" id="ARBA00022989"/>
    </source>
</evidence>
<dbReference type="Gene3D" id="1.20.1250.20">
    <property type="entry name" value="MFS general substrate transporter like domains"/>
    <property type="match status" value="1"/>
</dbReference>
<gene>
    <name evidence="8" type="ORF">Ddye_014308</name>
</gene>
<feature type="transmembrane region" description="Helical" evidence="6">
    <location>
        <begin position="412"/>
        <end position="433"/>
    </location>
</feature>
<evidence type="ECO:0000256" key="6">
    <source>
        <dbReference type="SAM" id="Phobius"/>
    </source>
</evidence>
<feature type="transmembrane region" description="Helical" evidence="6">
    <location>
        <begin position="323"/>
        <end position="340"/>
    </location>
</feature>